<keyword evidence="2" id="KW-0548">Nucleotidyltransferase</keyword>
<keyword evidence="3" id="KW-1185">Reference proteome</keyword>
<reference evidence="2" key="1">
    <citation type="journal article" date="2022" name="Int. J. Mol. Sci.">
        <title>Draft Genome of Tanacetum Coccineum: Genomic Comparison of Closely Related Tanacetum-Family Plants.</title>
        <authorList>
            <person name="Yamashiro T."/>
            <person name="Shiraishi A."/>
            <person name="Nakayama K."/>
            <person name="Satake H."/>
        </authorList>
    </citation>
    <scope>NUCLEOTIDE SEQUENCE</scope>
</reference>
<evidence type="ECO:0000313" key="3">
    <source>
        <dbReference type="Proteomes" id="UP001151760"/>
    </source>
</evidence>
<dbReference type="Pfam" id="PF13966">
    <property type="entry name" value="zf-RVT"/>
    <property type="match status" value="1"/>
</dbReference>
<reference evidence="2" key="2">
    <citation type="submission" date="2022-01" db="EMBL/GenBank/DDBJ databases">
        <authorList>
            <person name="Yamashiro T."/>
            <person name="Shiraishi A."/>
            <person name="Satake H."/>
            <person name="Nakayama K."/>
        </authorList>
    </citation>
    <scope>NUCLEOTIDE SEQUENCE</scope>
</reference>
<comment type="caution">
    <text evidence="2">The sequence shown here is derived from an EMBL/GenBank/DDBJ whole genome shotgun (WGS) entry which is preliminary data.</text>
</comment>
<dbReference type="GO" id="GO:0003964">
    <property type="term" value="F:RNA-directed DNA polymerase activity"/>
    <property type="evidence" value="ECO:0007669"/>
    <property type="project" value="UniProtKB-KW"/>
</dbReference>
<name>A0ABQ4Y5R8_9ASTR</name>
<dbReference type="Proteomes" id="UP001151760">
    <property type="component" value="Unassembled WGS sequence"/>
</dbReference>
<keyword evidence="2" id="KW-0695">RNA-directed DNA polymerase</keyword>
<evidence type="ECO:0000313" key="2">
    <source>
        <dbReference type="EMBL" id="GJS73020.1"/>
    </source>
</evidence>
<accession>A0ABQ4Y5R8</accession>
<sequence>MVRTVTDREIKNAMFSMGDDKSPGPDGYTAAFFKEAWEIVGDDIIKAIRELSLRDERLLKELNHTIIALIPKIKSPSRVNDYRPISCCNVLFKCISKIIANRIKQSLKILGYGDDSSSFATIAICDNLGPYLNHMLLRMSFIPFCYGLSILSVLLFEEGRLPVKYLGVPLVSSRLMIRDCKELIEKVQNRDVPLRGNMSWGWRKILQLRPIVREFIWHKIGNGMRTSLWFDTWCEAGPLANHVSSRDIHRSGLNSKSMVIDIVHDGNWIWPQELLEKYPILNSYTLQISNECDRLEWRLHDGTVKQFSVSQVWSSIRPRDVKVDWYDMVWFPANIPRHAINLWLIIKRKLKTQDRICSWDISNSLASTCPLCEAIPDSHEHLFFMCPFSNDVWNHMKRLAGLDRVSHDIYAIIAYFDVNARRRSSHIVIAKLVVAASAYFIWQERNWRLFKKTKRTVNQVIECIYSAVRLKLLSCFFKRSKEGVHYARMWKLPETIFR</sequence>
<dbReference type="PANTHER" id="PTHR33116:SF76">
    <property type="entry name" value="DUF4283 DOMAIN-CONTAINING PROTEIN"/>
    <property type="match status" value="1"/>
</dbReference>
<dbReference type="PANTHER" id="PTHR33116">
    <property type="entry name" value="REVERSE TRANSCRIPTASE ZINC-BINDING DOMAIN-CONTAINING PROTEIN-RELATED-RELATED"/>
    <property type="match status" value="1"/>
</dbReference>
<dbReference type="InterPro" id="IPR026960">
    <property type="entry name" value="RVT-Znf"/>
</dbReference>
<feature type="domain" description="Reverse transcriptase zinc-binding" evidence="1">
    <location>
        <begin position="307"/>
        <end position="393"/>
    </location>
</feature>
<proteinExistence type="predicted"/>
<gene>
    <name evidence="2" type="ORF">Tco_0705861</name>
</gene>
<protein>
    <submittedName>
        <fullName evidence="2">Reverse transcriptase domain, reverse transcriptase zinc-binding domain protein</fullName>
    </submittedName>
</protein>
<evidence type="ECO:0000259" key="1">
    <source>
        <dbReference type="Pfam" id="PF13966"/>
    </source>
</evidence>
<keyword evidence="2" id="KW-0808">Transferase</keyword>
<dbReference type="EMBL" id="BQNB010010122">
    <property type="protein sequence ID" value="GJS73020.1"/>
    <property type="molecule type" value="Genomic_DNA"/>
</dbReference>
<organism evidence="2 3">
    <name type="scientific">Tanacetum coccineum</name>
    <dbReference type="NCBI Taxonomy" id="301880"/>
    <lineage>
        <taxon>Eukaryota</taxon>
        <taxon>Viridiplantae</taxon>
        <taxon>Streptophyta</taxon>
        <taxon>Embryophyta</taxon>
        <taxon>Tracheophyta</taxon>
        <taxon>Spermatophyta</taxon>
        <taxon>Magnoliopsida</taxon>
        <taxon>eudicotyledons</taxon>
        <taxon>Gunneridae</taxon>
        <taxon>Pentapetalae</taxon>
        <taxon>asterids</taxon>
        <taxon>campanulids</taxon>
        <taxon>Asterales</taxon>
        <taxon>Asteraceae</taxon>
        <taxon>Asteroideae</taxon>
        <taxon>Anthemideae</taxon>
        <taxon>Anthemidinae</taxon>
        <taxon>Tanacetum</taxon>
    </lineage>
</organism>